<dbReference type="PANTHER" id="PTHR37943:SF1">
    <property type="entry name" value="PROTEIN VES"/>
    <property type="match status" value="1"/>
</dbReference>
<evidence type="ECO:0000313" key="2">
    <source>
        <dbReference type="Proteomes" id="UP000501379"/>
    </source>
</evidence>
<dbReference type="EMBL" id="CP053697">
    <property type="protein sequence ID" value="QKE62032.1"/>
    <property type="molecule type" value="Genomic_DNA"/>
</dbReference>
<dbReference type="Proteomes" id="UP000501379">
    <property type="component" value="Chromosome"/>
</dbReference>
<dbReference type="InterPro" id="IPR011051">
    <property type="entry name" value="RmlC_Cupin_sf"/>
</dbReference>
<name>A0A6M8FD34_9GAMM</name>
<dbReference type="CDD" id="cd20293">
    <property type="entry name" value="cupin_HutD_N"/>
    <property type="match status" value="1"/>
</dbReference>
<organism evidence="1 2">
    <name type="scientific">Aquipseudomonas campi</name>
    <dbReference type="NCBI Taxonomy" id="2731681"/>
    <lineage>
        <taxon>Bacteria</taxon>
        <taxon>Pseudomonadati</taxon>
        <taxon>Pseudomonadota</taxon>
        <taxon>Gammaproteobacteria</taxon>
        <taxon>Pseudomonadales</taxon>
        <taxon>Pseudomonadaceae</taxon>
        <taxon>Aquipseudomonas</taxon>
    </lineage>
</organism>
<accession>A0A6M8FD34</accession>
<dbReference type="PANTHER" id="PTHR37943">
    <property type="entry name" value="PROTEIN VES"/>
    <property type="match status" value="1"/>
</dbReference>
<reference evidence="1" key="1">
    <citation type="submission" date="2020-07" db="EMBL/GenBank/DDBJ databases">
        <title>Nitrate ammonifying Pseudomonas campi sp. nov. isolated from German agricultural grassland.</title>
        <authorList>
            <person name="Timsy T."/>
            <person name="Ulrich A."/>
            <person name="Spanner T."/>
            <person name="Foesel B."/>
            <person name="Kolb S."/>
            <person name="Horn M.A."/>
            <person name="Behrendt U."/>
        </authorList>
    </citation>
    <scope>NUCLEOTIDE SEQUENCE</scope>
    <source>
        <strain evidence="1">S1-A32-2</strain>
    </source>
</reference>
<dbReference type="AlphaFoldDB" id="A0A6M8FD34"/>
<dbReference type="Pfam" id="PF05962">
    <property type="entry name" value="HutD"/>
    <property type="match status" value="1"/>
</dbReference>
<dbReference type="InterPro" id="IPR010282">
    <property type="entry name" value="Uncharacterised_HutD/Ves"/>
</dbReference>
<sequence>MPIQRLDRRQARQMPWKNGGGSTYELAISPARASLEDFAWRISCAQVASGGPFSHFAGVDRSLALLEGAGLDLQLNGQPRQLRPGDPPLTFAGEDTVSAELLDGPVGDFNLMTRRSLWRHQLQRLQLDDVQRLNNDADLLLLYCQRGGLAVQLPDASVQTLSEGQGLLLEDERGPLTLSGAAGTQLYIAHLYRQA</sequence>
<gene>
    <name evidence="1" type="ORF">HNE05_01155</name>
</gene>
<dbReference type="KEGG" id="pcam:HNE05_01155"/>
<evidence type="ECO:0000313" key="1">
    <source>
        <dbReference type="EMBL" id="QKE62032.1"/>
    </source>
</evidence>
<keyword evidence="2" id="KW-1185">Reference proteome</keyword>
<dbReference type="SUPFAM" id="SSF51182">
    <property type="entry name" value="RmlC-like cupins"/>
    <property type="match status" value="1"/>
</dbReference>
<protein>
    <submittedName>
        <fullName evidence="1">HutD family protein</fullName>
    </submittedName>
</protein>
<dbReference type="RefSeq" id="WP_173203406.1">
    <property type="nucleotide sequence ID" value="NZ_CP053697.2"/>
</dbReference>
<dbReference type="InterPro" id="IPR014710">
    <property type="entry name" value="RmlC-like_jellyroll"/>
</dbReference>
<dbReference type="Gene3D" id="2.60.120.10">
    <property type="entry name" value="Jelly Rolls"/>
    <property type="match status" value="1"/>
</dbReference>
<proteinExistence type="predicted"/>